<comment type="caution">
    <text evidence="1">The sequence shown here is derived from an EMBL/GenBank/DDBJ whole genome shotgun (WGS) entry which is preliminary data.</text>
</comment>
<reference evidence="1" key="1">
    <citation type="submission" date="2023-04" db="EMBL/GenBank/DDBJ databases">
        <title>Draft Genome sequencing of Naganishia species isolated from polar environments using Oxford Nanopore Technology.</title>
        <authorList>
            <person name="Leo P."/>
            <person name="Venkateswaran K."/>
        </authorList>
    </citation>
    <scope>NUCLEOTIDE SEQUENCE</scope>
    <source>
        <strain evidence="1">MNA-CCFEE 5423</strain>
    </source>
</reference>
<keyword evidence="2" id="KW-1185">Reference proteome</keyword>
<gene>
    <name evidence="1" type="ORF">QFC21_002892</name>
</gene>
<dbReference type="EMBL" id="JASBWT010000008">
    <property type="protein sequence ID" value="KAJ9102492.1"/>
    <property type="molecule type" value="Genomic_DNA"/>
</dbReference>
<evidence type="ECO:0000313" key="2">
    <source>
        <dbReference type="Proteomes" id="UP001227268"/>
    </source>
</evidence>
<protein>
    <submittedName>
        <fullName evidence="1">Uncharacterized protein</fullName>
    </submittedName>
</protein>
<proteinExistence type="predicted"/>
<dbReference type="Proteomes" id="UP001227268">
    <property type="component" value="Unassembled WGS sequence"/>
</dbReference>
<evidence type="ECO:0000313" key="1">
    <source>
        <dbReference type="EMBL" id="KAJ9102492.1"/>
    </source>
</evidence>
<organism evidence="1 2">
    <name type="scientific">Naganishia friedmannii</name>
    <dbReference type="NCBI Taxonomy" id="89922"/>
    <lineage>
        <taxon>Eukaryota</taxon>
        <taxon>Fungi</taxon>
        <taxon>Dikarya</taxon>
        <taxon>Basidiomycota</taxon>
        <taxon>Agaricomycotina</taxon>
        <taxon>Tremellomycetes</taxon>
        <taxon>Filobasidiales</taxon>
        <taxon>Filobasidiaceae</taxon>
        <taxon>Naganishia</taxon>
    </lineage>
</organism>
<accession>A0ACC2VUB7</accession>
<sequence>MASLPPKPNASEIPASQAGKAGATLNRFAKRDPALYPLLVVVGGIFCTAGYMLSSKATSTEPAKAFMKGQPVNPWDDASKLEVHPSQVAAFKYRYKNRQTGVMEDSPPTLSSELPLSVTSTTTEGSSASLSHPTAQSTLNAPKGHRFRHFLHESMQDQDILTGNDTVLEVLRYGIF</sequence>
<name>A0ACC2VUB7_9TREE</name>